<dbReference type="EMBL" id="ML976018">
    <property type="protein sequence ID" value="KAF1944212.1"/>
    <property type="molecule type" value="Genomic_DNA"/>
</dbReference>
<dbReference type="Proteomes" id="UP000800038">
    <property type="component" value="Unassembled WGS sequence"/>
</dbReference>
<keyword evidence="3" id="KW-1185">Reference proteome</keyword>
<evidence type="ECO:0000256" key="1">
    <source>
        <dbReference type="SAM" id="MobiDB-lite"/>
    </source>
</evidence>
<evidence type="ECO:0000313" key="2">
    <source>
        <dbReference type="EMBL" id="KAF1944212.1"/>
    </source>
</evidence>
<dbReference type="OrthoDB" id="5408734at2759"/>
<feature type="compositionally biased region" description="Polar residues" evidence="1">
    <location>
        <begin position="108"/>
        <end position="121"/>
    </location>
</feature>
<accession>A0A6A5SWU1</accession>
<reference evidence="2" key="1">
    <citation type="journal article" date="2020" name="Stud. Mycol.">
        <title>101 Dothideomycetes genomes: a test case for predicting lifestyles and emergence of pathogens.</title>
        <authorList>
            <person name="Haridas S."/>
            <person name="Albert R."/>
            <person name="Binder M."/>
            <person name="Bloem J."/>
            <person name="Labutti K."/>
            <person name="Salamov A."/>
            <person name="Andreopoulos B."/>
            <person name="Baker S."/>
            <person name="Barry K."/>
            <person name="Bills G."/>
            <person name="Bluhm B."/>
            <person name="Cannon C."/>
            <person name="Castanera R."/>
            <person name="Culley D."/>
            <person name="Daum C."/>
            <person name="Ezra D."/>
            <person name="Gonzalez J."/>
            <person name="Henrissat B."/>
            <person name="Kuo A."/>
            <person name="Liang C."/>
            <person name="Lipzen A."/>
            <person name="Lutzoni F."/>
            <person name="Magnuson J."/>
            <person name="Mondo S."/>
            <person name="Nolan M."/>
            <person name="Ohm R."/>
            <person name="Pangilinan J."/>
            <person name="Park H.-J."/>
            <person name="Ramirez L."/>
            <person name="Alfaro M."/>
            <person name="Sun H."/>
            <person name="Tritt A."/>
            <person name="Yoshinaga Y."/>
            <person name="Zwiers L.-H."/>
            <person name="Turgeon B."/>
            <person name="Goodwin S."/>
            <person name="Spatafora J."/>
            <person name="Crous P."/>
            <person name="Grigoriev I."/>
        </authorList>
    </citation>
    <scope>NUCLEOTIDE SEQUENCE</scope>
    <source>
        <strain evidence="2">CBS 161.51</strain>
    </source>
</reference>
<proteinExistence type="predicted"/>
<dbReference type="AlphaFoldDB" id="A0A6A5SWU1"/>
<evidence type="ECO:0000313" key="3">
    <source>
        <dbReference type="Proteomes" id="UP000800038"/>
    </source>
</evidence>
<organism evidence="2 3">
    <name type="scientific">Clathrospora elynae</name>
    <dbReference type="NCBI Taxonomy" id="706981"/>
    <lineage>
        <taxon>Eukaryota</taxon>
        <taxon>Fungi</taxon>
        <taxon>Dikarya</taxon>
        <taxon>Ascomycota</taxon>
        <taxon>Pezizomycotina</taxon>
        <taxon>Dothideomycetes</taxon>
        <taxon>Pleosporomycetidae</taxon>
        <taxon>Pleosporales</taxon>
        <taxon>Diademaceae</taxon>
        <taxon>Clathrospora</taxon>
    </lineage>
</organism>
<gene>
    <name evidence="2" type="ORF">EJ02DRAFT_452585</name>
</gene>
<name>A0A6A5SWU1_9PLEO</name>
<sequence>MASYSAHSTTMQDPDHGWKPNKRPQSTIALNFMSELDNLFKLDGDLDTLDKTVHQKKQAVSTQTQELEALEARLRAAEERLNQAKGSSPPRRKDSQRRTPVQGAFSDQDANSPLAQKTTSIPGALPETPTSTTSADYVLVERPHSAQPVEAETA</sequence>
<feature type="region of interest" description="Disordered" evidence="1">
    <location>
        <begin position="1"/>
        <end position="24"/>
    </location>
</feature>
<protein>
    <submittedName>
        <fullName evidence="2">Uncharacterized protein</fullName>
    </submittedName>
</protein>
<feature type="compositionally biased region" description="Polar residues" evidence="1">
    <location>
        <begin position="1"/>
        <end position="12"/>
    </location>
</feature>
<feature type="region of interest" description="Disordered" evidence="1">
    <location>
        <begin position="76"/>
        <end position="154"/>
    </location>
</feature>